<feature type="transmembrane region" description="Helical" evidence="4">
    <location>
        <begin position="61"/>
        <end position="80"/>
    </location>
</feature>
<dbReference type="InterPro" id="IPR000014">
    <property type="entry name" value="PAS"/>
</dbReference>
<reference evidence="9" key="1">
    <citation type="submission" date="2016-10" db="EMBL/GenBank/DDBJ databases">
        <authorList>
            <person name="Varghese N."/>
            <person name="Submissions S."/>
        </authorList>
    </citation>
    <scope>NUCLEOTIDE SEQUENCE [LARGE SCALE GENOMIC DNA]</scope>
    <source>
        <strain evidence="9">NRRL B-51270</strain>
    </source>
</reference>
<dbReference type="NCBIfam" id="TIGR00229">
    <property type="entry name" value="sensory_box"/>
    <property type="match status" value="1"/>
</dbReference>
<dbReference type="PROSITE" id="PS50883">
    <property type="entry name" value="EAL"/>
    <property type="match status" value="1"/>
</dbReference>
<dbReference type="SUPFAM" id="SSF55073">
    <property type="entry name" value="Nucleotide cyclase"/>
    <property type="match status" value="1"/>
</dbReference>
<dbReference type="InterPro" id="IPR029787">
    <property type="entry name" value="Nucleotide_cyclase"/>
</dbReference>
<dbReference type="PANTHER" id="PTHR44757">
    <property type="entry name" value="DIGUANYLATE CYCLASE DGCP"/>
    <property type="match status" value="1"/>
</dbReference>
<feature type="transmembrane region" description="Helical" evidence="4">
    <location>
        <begin position="21"/>
        <end position="41"/>
    </location>
</feature>
<feature type="domain" description="PAS" evidence="5">
    <location>
        <begin position="290"/>
        <end position="335"/>
    </location>
</feature>
<dbReference type="InterPro" id="IPR033425">
    <property type="entry name" value="MASE3"/>
</dbReference>
<accession>A0A1H1YX38</accession>
<dbReference type="FunFam" id="3.30.70.270:FF:000001">
    <property type="entry name" value="Diguanylate cyclase domain protein"/>
    <property type="match status" value="1"/>
</dbReference>
<dbReference type="GO" id="GO:0016301">
    <property type="term" value="F:kinase activity"/>
    <property type="evidence" value="ECO:0007669"/>
    <property type="project" value="UniProtKB-KW"/>
</dbReference>
<name>A0A1H1YX38_9GAMM</name>
<dbReference type="Proteomes" id="UP000243207">
    <property type="component" value="Chromosome I"/>
</dbReference>
<feature type="domain" description="GGDEF" evidence="7">
    <location>
        <begin position="444"/>
        <end position="576"/>
    </location>
</feature>
<keyword evidence="4" id="KW-0812">Transmembrane</keyword>
<dbReference type="InterPro" id="IPR035965">
    <property type="entry name" value="PAS-like_dom_sf"/>
</dbReference>
<proteinExistence type="predicted"/>
<protein>
    <submittedName>
        <fullName evidence="8">PAS domain S-box-containing protein/diguanylate cyclase (GGDEF) domain-containing protein</fullName>
    </submittedName>
</protein>
<dbReference type="PROSITE" id="PS50887">
    <property type="entry name" value="GGDEF"/>
    <property type="match status" value="1"/>
</dbReference>
<dbReference type="AlphaFoldDB" id="A0A1H1YX38"/>
<evidence type="ECO:0000259" key="5">
    <source>
        <dbReference type="PROSITE" id="PS50112"/>
    </source>
</evidence>
<dbReference type="SMART" id="SM00267">
    <property type="entry name" value="GGDEF"/>
    <property type="match status" value="1"/>
</dbReference>
<evidence type="ECO:0000256" key="1">
    <source>
        <dbReference type="ARBA" id="ARBA00001946"/>
    </source>
</evidence>
<dbReference type="Gene3D" id="3.20.20.450">
    <property type="entry name" value="EAL domain"/>
    <property type="match status" value="1"/>
</dbReference>
<comment type="cofactor">
    <cofactor evidence="1">
        <name>Mg(2+)</name>
        <dbReference type="ChEBI" id="CHEBI:18420"/>
    </cofactor>
</comment>
<dbReference type="Pfam" id="PF17159">
    <property type="entry name" value="MASE3"/>
    <property type="match status" value="1"/>
</dbReference>
<dbReference type="RefSeq" id="WP_093397048.1">
    <property type="nucleotide sequence ID" value="NZ_LT629736.1"/>
</dbReference>
<evidence type="ECO:0000256" key="2">
    <source>
        <dbReference type="ARBA" id="ARBA00004533"/>
    </source>
</evidence>
<dbReference type="PROSITE" id="PS50112">
    <property type="entry name" value="PAS"/>
    <property type="match status" value="1"/>
</dbReference>
<dbReference type="Pfam" id="PF08448">
    <property type="entry name" value="PAS_4"/>
    <property type="match status" value="1"/>
</dbReference>
<feature type="transmembrane region" description="Helical" evidence="4">
    <location>
        <begin position="161"/>
        <end position="182"/>
    </location>
</feature>
<keyword evidence="9" id="KW-1185">Reference proteome</keyword>
<keyword evidence="4" id="KW-1133">Transmembrane helix</keyword>
<dbReference type="InterPro" id="IPR013656">
    <property type="entry name" value="PAS_4"/>
</dbReference>
<evidence type="ECO:0000313" key="9">
    <source>
        <dbReference type="Proteomes" id="UP000243207"/>
    </source>
</evidence>
<dbReference type="GO" id="GO:0005886">
    <property type="term" value="C:plasma membrane"/>
    <property type="evidence" value="ECO:0007669"/>
    <property type="project" value="UniProtKB-SubCell"/>
</dbReference>
<dbReference type="InterPro" id="IPR001633">
    <property type="entry name" value="EAL_dom"/>
</dbReference>
<dbReference type="Pfam" id="PF00990">
    <property type="entry name" value="GGDEF"/>
    <property type="match status" value="1"/>
</dbReference>
<evidence type="ECO:0000259" key="7">
    <source>
        <dbReference type="PROSITE" id="PS50887"/>
    </source>
</evidence>
<gene>
    <name evidence="8" type="ORF">SAMN05216421_3299</name>
</gene>
<organism evidence="8 9">
    <name type="scientific">Halopseudomonas xinjiangensis</name>
    <dbReference type="NCBI Taxonomy" id="487184"/>
    <lineage>
        <taxon>Bacteria</taxon>
        <taxon>Pseudomonadati</taxon>
        <taxon>Pseudomonadota</taxon>
        <taxon>Gammaproteobacteria</taxon>
        <taxon>Pseudomonadales</taxon>
        <taxon>Pseudomonadaceae</taxon>
        <taxon>Halopseudomonas</taxon>
    </lineage>
</organism>
<dbReference type="SMART" id="SM00052">
    <property type="entry name" value="EAL"/>
    <property type="match status" value="1"/>
</dbReference>
<dbReference type="SUPFAM" id="SSF141868">
    <property type="entry name" value="EAL domain-like"/>
    <property type="match status" value="1"/>
</dbReference>
<dbReference type="EMBL" id="LT629736">
    <property type="protein sequence ID" value="SDT25963.1"/>
    <property type="molecule type" value="Genomic_DNA"/>
</dbReference>
<dbReference type="InterPro" id="IPR052155">
    <property type="entry name" value="Biofilm_reg_signaling"/>
</dbReference>
<evidence type="ECO:0000313" key="8">
    <source>
        <dbReference type="EMBL" id="SDT25963.1"/>
    </source>
</evidence>
<dbReference type="CDD" id="cd01948">
    <property type="entry name" value="EAL"/>
    <property type="match status" value="1"/>
</dbReference>
<dbReference type="Gene3D" id="3.30.450.20">
    <property type="entry name" value="PAS domain"/>
    <property type="match status" value="1"/>
</dbReference>
<dbReference type="NCBIfam" id="TIGR00254">
    <property type="entry name" value="GGDEF"/>
    <property type="match status" value="1"/>
</dbReference>
<keyword evidence="3" id="KW-0808">Transferase</keyword>
<dbReference type="Pfam" id="PF00563">
    <property type="entry name" value="EAL"/>
    <property type="match status" value="1"/>
</dbReference>
<dbReference type="InterPro" id="IPR035919">
    <property type="entry name" value="EAL_sf"/>
</dbReference>
<dbReference type="Gene3D" id="3.30.70.270">
    <property type="match status" value="1"/>
</dbReference>
<feature type="transmembrane region" description="Helical" evidence="4">
    <location>
        <begin position="227"/>
        <end position="249"/>
    </location>
</feature>
<feature type="transmembrane region" description="Helical" evidence="4">
    <location>
        <begin position="202"/>
        <end position="220"/>
    </location>
</feature>
<keyword evidence="3" id="KW-0418">Kinase</keyword>
<comment type="subcellular location">
    <subcellularLocation>
        <location evidence="2">Cell inner membrane</location>
    </subcellularLocation>
</comment>
<feature type="transmembrane region" description="Helical" evidence="4">
    <location>
        <begin position="129"/>
        <end position="149"/>
    </location>
</feature>
<dbReference type="OrthoDB" id="9804951at2"/>
<feature type="transmembrane region" description="Helical" evidence="4">
    <location>
        <begin position="92"/>
        <end position="109"/>
    </location>
</feature>
<dbReference type="CDD" id="cd00130">
    <property type="entry name" value="PAS"/>
    <property type="match status" value="1"/>
</dbReference>
<sequence>MQPELSSLSPFRRRHPSHRHGLKSVALVLAAMAAVYLVARFVSLPESLRASAAAMAGSPPLHTLVETIAIIMASMVFAIGWSSHRRQSSRSLLVLSCLFLGVAILDFSHMLSFSGMPTYFTPSGSDKSILFWLAARALAAIAMLWVAVTPWRVSRIGAQRFAVLLTVMLPVALFHVLALGLPELLPTLHVPGVGLTPAKVRFEHGLAAVNAIAMLALWLAMRRPLPFNAAALFGAAGAMALTQLCFTTYENSAHHLVALGHVFKVVAYGFLVRAIFVESIEQPYKLIERSQQRLQAIFDALPDVVMEIDRDGRVTEFHAPGNELMALTTQPLKGRLIAPLLPREALPLCQRTFALAKVQGHAQSEPFRLNIKGQTFWFQISAAPKHVDGADSFVVVARDVTKSKQQESEILRLAQFDSLTGLPNRKLFHQRVDLALGISERNAAPVALMSIDLDHFKNINDTLGHQAGDEMLIAMAERLRGQLREEDTLSRHGGDEFILALPGLESVAAAHVAERLLQNIVRPVSVGGQMVSPSASIGIAIYPEDGLSFDELTRRADAAMHLAKQQGRNTYRFFTGEIQTRMSRMLTLESSLRSAIDNLELSLLYQPQWDMQDHSIIGMEALLRWEHPQLGELSPVEFIPVAEASGQMLALGDWVLNQALSQVRHWIDDGVNPPPVSINLSMMQLRSGDLVRHIRNSLRTWQVDPSYLQLELTEGIAMEDPIAATSQLQQLSALGVRIAIGDFGTGYSSLAHLKRFHASLIKIDRSFIEGLDTDPENQIIVSSMITLAHNLGLQALAEGVETESQLQTLRAHGCRYMQGFYWSHPLNSDTMTRLMCDMRRPGQAAPNQAKTDD</sequence>
<dbReference type="STRING" id="487184.SAMN05216421_3299"/>
<dbReference type="InterPro" id="IPR043128">
    <property type="entry name" value="Rev_trsase/Diguanyl_cyclase"/>
</dbReference>
<feature type="domain" description="EAL" evidence="6">
    <location>
        <begin position="585"/>
        <end position="839"/>
    </location>
</feature>
<dbReference type="SMART" id="SM00091">
    <property type="entry name" value="PAS"/>
    <property type="match status" value="1"/>
</dbReference>
<dbReference type="CDD" id="cd01949">
    <property type="entry name" value="GGDEF"/>
    <property type="match status" value="1"/>
</dbReference>
<keyword evidence="4" id="KW-0472">Membrane</keyword>
<evidence type="ECO:0000256" key="4">
    <source>
        <dbReference type="SAM" id="Phobius"/>
    </source>
</evidence>
<dbReference type="SUPFAM" id="SSF55785">
    <property type="entry name" value="PYP-like sensor domain (PAS domain)"/>
    <property type="match status" value="1"/>
</dbReference>
<evidence type="ECO:0000259" key="6">
    <source>
        <dbReference type="PROSITE" id="PS50883"/>
    </source>
</evidence>
<evidence type="ECO:0000256" key="3">
    <source>
        <dbReference type="ARBA" id="ARBA00022777"/>
    </source>
</evidence>
<dbReference type="PANTHER" id="PTHR44757:SF2">
    <property type="entry name" value="BIOFILM ARCHITECTURE MAINTENANCE PROTEIN MBAA"/>
    <property type="match status" value="1"/>
</dbReference>
<dbReference type="InterPro" id="IPR000160">
    <property type="entry name" value="GGDEF_dom"/>
</dbReference>